<dbReference type="Proteomes" id="UP000475862">
    <property type="component" value="Unassembled WGS sequence"/>
</dbReference>
<evidence type="ECO:0000313" key="1">
    <source>
        <dbReference type="EMBL" id="KAE9540754.1"/>
    </source>
</evidence>
<sequence length="188" mass="21338">MTNATFGLMKFWNDIKLHENNKLDFKMHPIIYDTSQLTLQIEFDSICYYIVKFEKQKPNQPPFSKKSRKTKKKTGKWVPFCCTLGGGVDLGLGITYEELCIQFSTLCNELQIYHAQLCNCVDADGYSCLSSLTPKYLLIASLKFQQSGSPTWLTLAARDLLQQNPPRCPPVPQVGPETAKNFSLLKVM</sequence>
<gene>
    <name evidence="1" type="ORF">AGLY_003999</name>
</gene>
<accession>A0A6G0TXB4</accession>
<name>A0A6G0TXB4_APHGL</name>
<protein>
    <submittedName>
        <fullName evidence="1">Uncharacterized protein</fullName>
    </submittedName>
</protein>
<dbReference type="EMBL" id="VYZN01000013">
    <property type="protein sequence ID" value="KAE9540754.1"/>
    <property type="molecule type" value="Genomic_DNA"/>
</dbReference>
<comment type="caution">
    <text evidence="1">The sequence shown here is derived from an EMBL/GenBank/DDBJ whole genome shotgun (WGS) entry which is preliminary data.</text>
</comment>
<dbReference type="AlphaFoldDB" id="A0A6G0TXB4"/>
<evidence type="ECO:0000313" key="2">
    <source>
        <dbReference type="Proteomes" id="UP000475862"/>
    </source>
</evidence>
<reference evidence="1 2" key="1">
    <citation type="submission" date="2019-08" db="EMBL/GenBank/DDBJ databases">
        <title>The genome of the soybean aphid Biotype 1, its phylome, world population structure and adaptation to the North American continent.</title>
        <authorList>
            <person name="Giordano R."/>
            <person name="Donthu R.K."/>
            <person name="Hernandez A.G."/>
            <person name="Wright C.L."/>
            <person name="Zimin A.V."/>
        </authorList>
    </citation>
    <scope>NUCLEOTIDE SEQUENCE [LARGE SCALE GENOMIC DNA]</scope>
    <source>
        <tissue evidence="1">Whole aphids</tissue>
    </source>
</reference>
<keyword evidence="2" id="KW-1185">Reference proteome</keyword>
<proteinExistence type="predicted"/>
<organism evidence="1 2">
    <name type="scientific">Aphis glycines</name>
    <name type="common">Soybean aphid</name>
    <dbReference type="NCBI Taxonomy" id="307491"/>
    <lineage>
        <taxon>Eukaryota</taxon>
        <taxon>Metazoa</taxon>
        <taxon>Ecdysozoa</taxon>
        <taxon>Arthropoda</taxon>
        <taxon>Hexapoda</taxon>
        <taxon>Insecta</taxon>
        <taxon>Pterygota</taxon>
        <taxon>Neoptera</taxon>
        <taxon>Paraneoptera</taxon>
        <taxon>Hemiptera</taxon>
        <taxon>Sternorrhyncha</taxon>
        <taxon>Aphidomorpha</taxon>
        <taxon>Aphidoidea</taxon>
        <taxon>Aphididae</taxon>
        <taxon>Aphidini</taxon>
        <taxon>Aphis</taxon>
        <taxon>Aphis</taxon>
    </lineage>
</organism>